<dbReference type="EMBL" id="CAJPDR010000309">
    <property type="protein sequence ID" value="CAF9931635.1"/>
    <property type="molecule type" value="Genomic_DNA"/>
</dbReference>
<dbReference type="GO" id="GO:0005737">
    <property type="term" value="C:cytoplasm"/>
    <property type="evidence" value="ECO:0007669"/>
    <property type="project" value="TreeGrafter"/>
</dbReference>
<evidence type="ECO:0000256" key="2">
    <source>
        <dbReference type="ARBA" id="ARBA00022771"/>
    </source>
</evidence>
<evidence type="ECO:0000259" key="6">
    <source>
        <dbReference type="PROSITE" id="PS50089"/>
    </source>
</evidence>
<gene>
    <name evidence="7" type="primary">HRD1_1</name>
    <name evidence="7" type="ORF">ALECFALPRED_005043</name>
</gene>
<keyword evidence="1" id="KW-0479">Metal-binding</keyword>
<keyword evidence="2 4" id="KW-0863">Zinc-finger</keyword>
<dbReference type="InterPro" id="IPR011016">
    <property type="entry name" value="Znf_RING-CH"/>
</dbReference>
<sequence>MAGERLPTSLNMPGNSGDGNPRPRSDPAFDRRAEQMIAELEVSNEAHRVWLEHIHQRYSQSFDGIDMPGMLDPLDLGPPSVPLEDSLDDDDDDDDVPASLPRAGTRFVDKLPDISLSDIPKDSRSCNICMDPYGSTENPENPVRLPCGHVIGRSCIARWLTTNNSCPLCRRVLFERHVSSPVGAQAEIRRLLESTSSLAGEEIDITMEFIAVTRQQVSIEMRLTDIEAGRTPRTPGDAMELSELTRENEELDARLRAVRARLVER</sequence>
<evidence type="ECO:0000256" key="5">
    <source>
        <dbReference type="SAM" id="MobiDB-lite"/>
    </source>
</evidence>
<dbReference type="InterPro" id="IPR013083">
    <property type="entry name" value="Znf_RING/FYVE/PHD"/>
</dbReference>
<evidence type="ECO:0000256" key="1">
    <source>
        <dbReference type="ARBA" id="ARBA00022723"/>
    </source>
</evidence>
<feature type="domain" description="RING-type" evidence="6">
    <location>
        <begin position="126"/>
        <end position="170"/>
    </location>
</feature>
<feature type="compositionally biased region" description="Acidic residues" evidence="5">
    <location>
        <begin position="85"/>
        <end position="96"/>
    </location>
</feature>
<dbReference type="SMART" id="SM00184">
    <property type="entry name" value="RING"/>
    <property type="match status" value="1"/>
</dbReference>
<dbReference type="PANTHER" id="PTHR15710:SF243">
    <property type="entry name" value="E3 UBIQUITIN-PROTEIN LIGASE PRAJA-2 ISOFORM X1"/>
    <property type="match status" value="1"/>
</dbReference>
<evidence type="ECO:0000313" key="8">
    <source>
        <dbReference type="Proteomes" id="UP000664203"/>
    </source>
</evidence>
<dbReference type="Pfam" id="PF13639">
    <property type="entry name" value="zf-RING_2"/>
    <property type="match status" value="1"/>
</dbReference>
<keyword evidence="3" id="KW-0862">Zinc</keyword>
<evidence type="ECO:0000313" key="7">
    <source>
        <dbReference type="EMBL" id="CAF9931635.1"/>
    </source>
</evidence>
<reference evidence="7" key="1">
    <citation type="submission" date="2021-03" db="EMBL/GenBank/DDBJ databases">
        <authorList>
            <person name="Tagirdzhanova G."/>
        </authorList>
    </citation>
    <scope>NUCLEOTIDE SEQUENCE</scope>
</reference>
<dbReference type="Gene3D" id="3.30.40.10">
    <property type="entry name" value="Zinc/RING finger domain, C3HC4 (zinc finger)"/>
    <property type="match status" value="1"/>
</dbReference>
<dbReference type="SUPFAM" id="SSF57850">
    <property type="entry name" value="RING/U-box"/>
    <property type="match status" value="1"/>
</dbReference>
<dbReference type="OrthoDB" id="5396564at2759"/>
<dbReference type="PROSITE" id="PS50089">
    <property type="entry name" value="ZF_RING_2"/>
    <property type="match status" value="1"/>
</dbReference>
<dbReference type="SMART" id="SM00744">
    <property type="entry name" value="RINGv"/>
    <property type="match status" value="1"/>
</dbReference>
<dbReference type="InterPro" id="IPR001841">
    <property type="entry name" value="Znf_RING"/>
</dbReference>
<name>A0A8H3FX30_9LECA</name>
<feature type="region of interest" description="Disordered" evidence="5">
    <location>
        <begin position="1"/>
        <end position="31"/>
    </location>
</feature>
<dbReference type="GO" id="GO:0061630">
    <property type="term" value="F:ubiquitin protein ligase activity"/>
    <property type="evidence" value="ECO:0007669"/>
    <property type="project" value="TreeGrafter"/>
</dbReference>
<accession>A0A8H3FX30</accession>
<dbReference type="PANTHER" id="PTHR15710">
    <property type="entry name" value="E3 UBIQUITIN-PROTEIN LIGASE PRAJA"/>
    <property type="match status" value="1"/>
</dbReference>
<dbReference type="AlphaFoldDB" id="A0A8H3FX30"/>
<feature type="region of interest" description="Disordered" evidence="5">
    <location>
        <begin position="69"/>
        <end position="102"/>
    </location>
</feature>
<organism evidence="7 8">
    <name type="scientific">Alectoria fallacina</name>
    <dbReference type="NCBI Taxonomy" id="1903189"/>
    <lineage>
        <taxon>Eukaryota</taxon>
        <taxon>Fungi</taxon>
        <taxon>Dikarya</taxon>
        <taxon>Ascomycota</taxon>
        <taxon>Pezizomycotina</taxon>
        <taxon>Lecanoromycetes</taxon>
        <taxon>OSLEUM clade</taxon>
        <taxon>Lecanoromycetidae</taxon>
        <taxon>Lecanorales</taxon>
        <taxon>Lecanorineae</taxon>
        <taxon>Parmeliaceae</taxon>
        <taxon>Alectoria</taxon>
    </lineage>
</organism>
<comment type="caution">
    <text evidence="7">The sequence shown here is derived from an EMBL/GenBank/DDBJ whole genome shotgun (WGS) entry which is preliminary data.</text>
</comment>
<dbReference type="GO" id="GO:0008270">
    <property type="term" value="F:zinc ion binding"/>
    <property type="evidence" value="ECO:0007669"/>
    <property type="project" value="UniProtKB-KW"/>
</dbReference>
<feature type="compositionally biased region" description="Low complexity" evidence="5">
    <location>
        <begin position="69"/>
        <end position="78"/>
    </location>
</feature>
<protein>
    <submittedName>
        <fullName evidence="7">E3 ubiquitin-protein ligase hrd1</fullName>
    </submittedName>
</protein>
<proteinExistence type="predicted"/>
<evidence type="ECO:0000256" key="3">
    <source>
        <dbReference type="ARBA" id="ARBA00022833"/>
    </source>
</evidence>
<evidence type="ECO:0000256" key="4">
    <source>
        <dbReference type="PROSITE-ProRule" id="PRU00175"/>
    </source>
</evidence>
<dbReference type="GO" id="GO:0016567">
    <property type="term" value="P:protein ubiquitination"/>
    <property type="evidence" value="ECO:0007669"/>
    <property type="project" value="TreeGrafter"/>
</dbReference>
<feature type="compositionally biased region" description="Basic and acidic residues" evidence="5">
    <location>
        <begin position="21"/>
        <end position="31"/>
    </location>
</feature>
<keyword evidence="8" id="KW-1185">Reference proteome</keyword>
<dbReference type="Proteomes" id="UP000664203">
    <property type="component" value="Unassembled WGS sequence"/>
</dbReference>